<dbReference type="OrthoDB" id="2656550at2759"/>
<feature type="region of interest" description="Disordered" evidence="1">
    <location>
        <begin position="98"/>
        <end position="130"/>
    </location>
</feature>
<name>A0A9P7ECF0_9AGAM</name>
<feature type="region of interest" description="Disordered" evidence="1">
    <location>
        <begin position="1"/>
        <end position="62"/>
    </location>
</feature>
<dbReference type="AlphaFoldDB" id="A0A9P7ECF0"/>
<evidence type="ECO:0000313" key="2">
    <source>
        <dbReference type="EMBL" id="KAG1817727.1"/>
    </source>
</evidence>
<feature type="compositionally biased region" description="Low complexity" evidence="1">
    <location>
        <begin position="22"/>
        <end position="36"/>
    </location>
</feature>
<organism evidence="2 3">
    <name type="scientific">Suillus subaureus</name>
    <dbReference type="NCBI Taxonomy" id="48587"/>
    <lineage>
        <taxon>Eukaryota</taxon>
        <taxon>Fungi</taxon>
        <taxon>Dikarya</taxon>
        <taxon>Basidiomycota</taxon>
        <taxon>Agaricomycotina</taxon>
        <taxon>Agaricomycetes</taxon>
        <taxon>Agaricomycetidae</taxon>
        <taxon>Boletales</taxon>
        <taxon>Suillineae</taxon>
        <taxon>Suillaceae</taxon>
        <taxon>Suillus</taxon>
    </lineage>
</organism>
<gene>
    <name evidence="2" type="ORF">BJ212DRAFT_1480271</name>
</gene>
<keyword evidence="3" id="KW-1185">Reference proteome</keyword>
<comment type="caution">
    <text evidence="2">The sequence shown here is derived from an EMBL/GenBank/DDBJ whole genome shotgun (WGS) entry which is preliminary data.</text>
</comment>
<evidence type="ECO:0000313" key="3">
    <source>
        <dbReference type="Proteomes" id="UP000807769"/>
    </source>
</evidence>
<reference evidence="2" key="1">
    <citation type="journal article" date="2020" name="New Phytol.">
        <title>Comparative genomics reveals dynamic genome evolution in host specialist ectomycorrhizal fungi.</title>
        <authorList>
            <person name="Lofgren L.A."/>
            <person name="Nguyen N.H."/>
            <person name="Vilgalys R."/>
            <person name="Ruytinx J."/>
            <person name="Liao H.L."/>
            <person name="Branco S."/>
            <person name="Kuo A."/>
            <person name="LaButti K."/>
            <person name="Lipzen A."/>
            <person name="Andreopoulos W."/>
            <person name="Pangilinan J."/>
            <person name="Riley R."/>
            <person name="Hundley H."/>
            <person name="Na H."/>
            <person name="Barry K."/>
            <person name="Grigoriev I.V."/>
            <person name="Stajich J.E."/>
            <person name="Kennedy P.G."/>
        </authorList>
    </citation>
    <scope>NUCLEOTIDE SEQUENCE</scope>
    <source>
        <strain evidence="2">MN1</strain>
    </source>
</reference>
<dbReference type="EMBL" id="JABBWG010000013">
    <property type="protein sequence ID" value="KAG1817727.1"/>
    <property type="molecule type" value="Genomic_DNA"/>
</dbReference>
<protein>
    <submittedName>
        <fullName evidence="2">Uncharacterized protein</fullName>
    </submittedName>
</protein>
<dbReference type="RefSeq" id="XP_041193969.1">
    <property type="nucleotide sequence ID" value="XM_041340053.1"/>
</dbReference>
<evidence type="ECO:0000256" key="1">
    <source>
        <dbReference type="SAM" id="MobiDB-lite"/>
    </source>
</evidence>
<dbReference type="GeneID" id="64634069"/>
<dbReference type="Proteomes" id="UP000807769">
    <property type="component" value="Unassembled WGS sequence"/>
</dbReference>
<proteinExistence type="predicted"/>
<feature type="compositionally biased region" description="Polar residues" evidence="1">
    <location>
        <begin position="105"/>
        <end position="114"/>
    </location>
</feature>
<sequence length="130" mass="13761">MSYFTPASNSNVSNRRGHSQVPSHHTSLSLPSSSGGYAQPPPPTRGGFIPPPVGAMQPSGQTVLDCPRCHEILPPGLDLATHFIGCGAAELLTKAFTPFHYPSRPNHTGGQPPNSQLPPPNYNGRSGSRR</sequence>
<feature type="compositionally biased region" description="Polar residues" evidence="1">
    <location>
        <begin position="1"/>
        <end position="14"/>
    </location>
</feature>
<feature type="compositionally biased region" description="Pro residues" evidence="1">
    <location>
        <begin position="39"/>
        <end position="53"/>
    </location>
</feature>
<accession>A0A9P7ECF0</accession>